<name>A0A7U8C341_NEPCE</name>
<dbReference type="PANTHER" id="PTHR10067:SF6">
    <property type="entry name" value="PHOSPHATIDYLSERINE DECARBOXYLASE PROENZYME, MITOCHONDRIAL"/>
    <property type="match status" value="1"/>
</dbReference>
<organism evidence="13 14">
    <name type="scientific">Neptuniibacter caesariensis</name>
    <dbReference type="NCBI Taxonomy" id="207954"/>
    <lineage>
        <taxon>Bacteria</taxon>
        <taxon>Pseudomonadati</taxon>
        <taxon>Pseudomonadota</taxon>
        <taxon>Gammaproteobacteria</taxon>
        <taxon>Oceanospirillales</taxon>
        <taxon>Oceanospirillaceae</taxon>
        <taxon>Neptuniibacter</taxon>
    </lineage>
</organism>
<evidence type="ECO:0000256" key="1">
    <source>
        <dbReference type="ARBA" id="ARBA00005189"/>
    </source>
</evidence>
<keyword evidence="14" id="KW-1185">Reference proteome</keyword>
<evidence type="ECO:0000256" key="5">
    <source>
        <dbReference type="ARBA" id="ARBA00023098"/>
    </source>
</evidence>
<evidence type="ECO:0000256" key="10">
    <source>
        <dbReference type="ARBA" id="ARBA00023264"/>
    </source>
</evidence>
<comment type="PTM">
    <text evidence="12">Is synthesized initially as an inactive proenzyme. Formation of the active enzyme involves a self-maturation process in which the active site pyruvoyl group is generated from an internal serine residue via an autocatalytic post-translational modification. Two non-identical subunits are generated from the proenzyme in this reaction, and the pyruvate is formed at the N-terminus of the alpha chain, which is derived from the carboxyl end of the proenzyme. The autoendoproteolytic cleavage occurs by a canonical serine protease mechanism, in which the side chain hydroxyl group of the serine supplies its oxygen atom to form the C-terminus of the beta chain, while the remainder of the serine residue undergoes an oxidative deamination to produce ammonia and the pyruvoyl prosthetic group on the alpha chain. During this reaction, the Ser that is part of the protease active site of the proenzyme becomes the pyruvoyl prosthetic group, which constitutes an essential element of the active site of the mature decarboxylase.</text>
</comment>
<keyword evidence="7 12" id="KW-0865">Zymogen</keyword>
<comment type="similarity">
    <text evidence="12">Belongs to the phosphatidylserine decarboxylase family. PSD-B subfamily. Prokaryotic type I sub-subfamily.</text>
</comment>
<protein>
    <recommendedName>
        <fullName evidence="12">Phosphatidylserine decarboxylase proenzyme</fullName>
        <ecNumber evidence="12">4.1.1.65</ecNumber>
    </recommendedName>
    <component>
        <recommendedName>
            <fullName evidence="12">Phosphatidylserine decarboxylase alpha chain</fullName>
        </recommendedName>
    </component>
    <component>
        <recommendedName>
            <fullName evidence="12">Phosphatidylserine decarboxylase beta chain</fullName>
        </recommendedName>
    </component>
</protein>
<feature type="modified residue" description="Pyruvic acid (Ser); by autocatalysis" evidence="12">
    <location>
        <position position="255"/>
    </location>
</feature>
<evidence type="ECO:0000256" key="11">
    <source>
        <dbReference type="ARBA" id="ARBA00023317"/>
    </source>
</evidence>
<dbReference type="InterPro" id="IPR033177">
    <property type="entry name" value="PSD-B"/>
</dbReference>
<dbReference type="AlphaFoldDB" id="A0A7U8C341"/>
<dbReference type="PANTHER" id="PTHR10067">
    <property type="entry name" value="PHOSPHATIDYLSERINE DECARBOXYLASE"/>
    <property type="match status" value="1"/>
</dbReference>
<keyword evidence="4 12" id="KW-0210">Decarboxylase</keyword>
<evidence type="ECO:0000256" key="2">
    <source>
        <dbReference type="ARBA" id="ARBA00022475"/>
    </source>
</evidence>
<feature type="active site" description="Schiff-base intermediate with substrate; via pyruvic acid; for decarboxylase activity" evidence="12">
    <location>
        <position position="255"/>
    </location>
</feature>
<dbReference type="GO" id="GO:0005886">
    <property type="term" value="C:plasma membrane"/>
    <property type="evidence" value="ECO:0007669"/>
    <property type="project" value="UniProtKB-SubCell"/>
</dbReference>
<dbReference type="InterPro" id="IPR033178">
    <property type="entry name" value="PSD_type1_pro"/>
</dbReference>
<evidence type="ECO:0000256" key="6">
    <source>
        <dbReference type="ARBA" id="ARBA00023136"/>
    </source>
</evidence>
<feature type="active site" description="Charge relay system; for autoendoproteolytic cleavage activity" evidence="12">
    <location>
        <position position="93"/>
    </location>
</feature>
<keyword evidence="2 12" id="KW-1003">Cell membrane</keyword>
<comment type="pathway">
    <text evidence="1">Lipid metabolism.</text>
</comment>
<feature type="chain" id="PRO_5031662076" description="Phosphatidylserine decarboxylase alpha chain" evidence="12">
    <location>
        <begin position="255"/>
        <end position="297"/>
    </location>
</feature>
<comment type="subunit">
    <text evidence="12">Heterodimer of a large membrane-associated beta subunit and a small pyruvoyl-containing alpha subunit.</text>
</comment>
<keyword evidence="3 12" id="KW-0444">Lipid biosynthesis</keyword>
<reference evidence="13 14" key="1">
    <citation type="submission" date="2006-02" db="EMBL/GenBank/DDBJ databases">
        <authorList>
            <person name="Pinhassi J."/>
            <person name="Pedros-Alio C."/>
            <person name="Ferriera S."/>
            <person name="Johnson J."/>
            <person name="Kravitz S."/>
            <person name="Halpern A."/>
            <person name="Remington K."/>
            <person name="Beeson K."/>
            <person name="Tran B."/>
            <person name="Rogers Y.-H."/>
            <person name="Friedman R."/>
            <person name="Venter J.C."/>
        </authorList>
    </citation>
    <scope>NUCLEOTIDE SEQUENCE [LARGE SCALE GENOMIC DNA]</scope>
    <source>
        <strain evidence="13 14">MED92</strain>
    </source>
</reference>
<dbReference type="NCBIfam" id="TIGR00163">
    <property type="entry name" value="PS_decarb"/>
    <property type="match status" value="1"/>
</dbReference>
<evidence type="ECO:0000313" key="13">
    <source>
        <dbReference type="EMBL" id="EAR60344.1"/>
    </source>
</evidence>
<feature type="active site" description="Charge relay system; for autoendoproteolytic cleavage activity" evidence="12">
    <location>
        <position position="150"/>
    </location>
</feature>
<keyword evidence="8 12" id="KW-0594">Phospholipid biosynthesis</keyword>
<accession>A0A7U8C341</accession>
<feature type="active site" description="Charge relay system; for autoendoproteolytic cleavage activity" evidence="12">
    <location>
        <position position="255"/>
    </location>
</feature>
<evidence type="ECO:0000256" key="12">
    <source>
        <dbReference type="HAMAP-Rule" id="MF_00662"/>
    </source>
</evidence>
<comment type="function">
    <text evidence="12">Catalyzes the formation of phosphatidylethanolamine (PtdEtn) from phosphatidylserine (PtdSer).</text>
</comment>
<dbReference type="EC" id="4.1.1.65" evidence="12"/>
<evidence type="ECO:0000256" key="3">
    <source>
        <dbReference type="ARBA" id="ARBA00022516"/>
    </source>
</evidence>
<evidence type="ECO:0000256" key="9">
    <source>
        <dbReference type="ARBA" id="ARBA00023239"/>
    </source>
</evidence>
<comment type="catalytic activity">
    <reaction evidence="12">
        <text>a 1,2-diacyl-sn-glycero-3-phospho-L-serine + H(+) = a 1,2-diacyl-sn-glycero-3-phosphoethanolamine + CO2</text>
        <dbReference type="Rhea" id="RHEA:20828"/>
        <dbReference type="ChEBI" id="CHEBI:15378"/>
        <dbReference type="ChEBI" id="CHEBI:16526"/>
        <dbReference type="ChEBI" id="CHEBI:57262"/>
        <dbReference type="ChEBI" id="CHEBI:64612"/>
        <dbReference type="EC" id="4.1.1.65"/>
    </reaction>
</comment>
<gene>
    <name evidence="12 13" type="primary">psd</name>
    <name evidence="13" type="ORF">MED92_00400</name>
</gene>
<dbReference type="Pfam" id="PF02666">
    <property type="entry name" value="PS_Dcarbxylase"/>
    <property type="match status" value="1"/>
</dbReference>
<dbReference type="OrthoDB" id="9802030at2"/>
<comment type="pathway">
    <text evidence="12">Phospholipid metabolism; phosphatidylethanolamine biosynthesis; phosphatidylethanolamine from CDP-diacylglycerol: step 2/2.</text>
</comment>
<keyword evidence="9 12" id="KW-0456">Lyase</keyword>
<dbReference type="InterPro" id="IPR003817">
    <property type="entry name" value="PS_Dcarbxylase"/>
</dbReference>
<comment type="subcellular location">
    <subcellularLocation>
        <location evidence="12">Cell membrane</location>
        <topology evidence="12">Peripheral membrane protein</topology>
    </subcellularLocation>
</comment>
<proteinExistence type="inferred from homology"/>
<dbReference type="HAMAP" id="MF_00662">
    <property type="entry name" value="PS_decarb_PSD_B_type1"/>
    <property type="match status" value="1"/>
</dbReference>
<dbReference type="GO" id="GO:0006646">
    <property type="term" value="P:phosphatidylethanolamine biosynthetic process"/>
    <property type="evidence" value="ECO:0007669"/>
    <property type="project" value="UniProtKB-UniRule"/>
</dbReference>
<keyword evidence="6 12" id="KW-0472">Membrane</keyword>
<dbReference type="Proteomes" id="UP000002171">
    <property type="component" value="Unassembled WGS sequence"/>
</dbReference>
<keyword evidence="11 12" id="KW-0670">Pyruvate</keyword>
<feature type="chain" id="PRO_5031662075" description="Phosphatidylserine decarboxylase beta chain" evidence="12">
    <location>
        <begin position="1"/>
        <end position="254"/>
    </location>
</feature>
<comment type="cofactor">
    <cofactor evidence="12">
        <name>pyruvate</name>
        <dbReference type="ChEBI" id="CHEBI:15361"/>
    </cofactor>
    <text evidence="12">Binds 1 pyruvoyl group covalently per subunit.</text>
</comment>
<evidence type="ECO:0000256" key="8">
    <source>
        <dbReference type="ARBA" id="ARBA00023209"/>
    </source>
</evidence>
<feature type="site" description="Cleavage (non-hydrolytic); by autocatalysis" evidence="12">
    <location>
        <begin position="254"/>
        <end position="255"/>
    </location>
</feature>
<keyword evidence="10 12" id="KW-1208">Phospholipid metabolism</keyword>
<evidence type="ECO:0000256" key="7">
    <source>
        <dbReference type="ARBA" id="ARBA00023145"/>
    </source>
</evidence>
<comment type="caution">
    <text evidence="13">The sequence shown here is derived from an EMBL/GenBank/DDBJ whole genome shotgun (WGS) entry which is preliminary data.</text>
</comment>
<dbReference type="EMBL" id="AAOW01000019">
    <property type="protein sequence ID" value="EAR60344.1"/>
    <property type="molecule type" value="Genomic_DNA"/>
</dbReference>
<evidence type="ECO:0000313" key="14">
    <source>
        <dbReference type="Proteomes" id="UP000002171"/>
    </source>
</evidence>
<keyword evidence="5 12" id="KW-0443">Lipid metabolism</keyword>
<dbReference type="GO" id="GO:0004609">
    <property type="term" value="F:phosphatidylserine decarboxylase activity"/>
    <property type="evidence" value="ECO:0007669"/>
    <property type="project" value="UniProtKB-UniRule"/>
</dbReference>
<dbReference type="RefSeq" id="WP_007022952.1">
    <property type="nucleotide sequence ID" value="NZ_CH724128.1"/>
</dbReference>
<evidence type="ECO:0000256" key="4">
    <source>
        <dbReference type="ARBA" id="ARBA00022793"/>
    </source>
</evidence>
<sequence length="297" mass="32978">MKGFKDSIFIAFQHIVPQHLLSRFVGKIADCQTPWVKNSFIKWFAKNYQINMSEAREEIPTNYPSFNAFFTRELKEGAREIDATSGGIVSPADGAFSQLGSIDHGRIFQAKGRGYGLTTLLGGDQERAEQFINGEFATIYLSPRDYHRVHMPVAGTLTHTTYVPGDLFSVNQTTAEGVDQLFARNERLVAYFDTEHGPMAMILVGAMIVAGIETVWGGQEAPRLKKPIHTPFNNMNPEPIHLEKGAEMGRFKLGSTVILLFGKDKIDWTESLQAASPVKLGELIATKSEPKEEAPTE</sequence>
<dbReference type="UniPathway" id="UPA00558">
    <property type="reaction ID" value="UER00616"/>
</dbReference>